<dbReference type="Proteomes" id="UP000594638">
    <property type="component" value="Unassembled WGS sequence"/>
</dbReference>
<evidence type="ECO:0000313" key="1">
    <source>
        <dbReference type="EMBL" id="CAA3016434.1"/>
    </source>
</evidence>
<organism evidence="1 2">
    <name type="scientific">Olea europaea subsp. europaea</name>
    <dbReference type="NCBI Taxonomy" id="158383"/>
    <lineage>
        <taxon>Eukaryota</taxon>
        <taxon>Viridiplantae</taxon>
        <taxon>Streptophyta</taxon>
        <taxon>Embryophyta</taxon>
        <taxon>Tracheophyta</taxon>
        <taxon>Spermatophyta</taxon>
        <taxon>Magnoliopsida</taxon>
        <taxon>eudicotyledons</taxon>
        <taxon>Gunneridae</taxon>
        <taxon>Pentapetalae</taxon>
        <taxon>asterids</taxon>
        <taxon>lamiids</taxon>
        <taxon>Lamiales</taxon>
        <taxon>Oleaceae</taxon>
        <taxon>Oleeae</taxon>
        <taxon>Olea</taxon>
    </lineage>
</organism>
<protein>
    <submittedName>
        <fullName evidence="1">Uncharacterized protein</fullName>
    </submittedName>
</protein>
<comment type="caution">
    <text evidence="1">The sequence shown here is derived from an EMBL/GenBank/DDBJ whole genome shotgun (WGS) entry which is preliminary data.</text>
</comment>
<dbReference type="Gramene" id="OE9A059544T1">
    <property type="protein sequence ID" value="OE9A059544C1"/>
    <property type="gene ID" value="OE9A059544"/>
</dbReference>
<sequence>MNTGYWRTITRSEKKQLMDEITANFEIDLKDLKLENCINRLYNGRYREFKAELSAYYKLQKTNENALANPPLEMLDRGVNQLVDLCNHLNSNKFKHHQQTVNRSKKKYNHHTGLRPFSYIVEKMAEDGSKFPEVDTFEFAYVGKNKCWTCNTAKAFV</sequence>
<keyword evidence="2" id="KW-1185">Reference proteome</keyword>
<reference evidence="1 2" key="1">
    <citation type="submission" date="2019-12" db="EMBL/GenBank/DDBJ databases">
        <authorList>
            <person name="Alioto T."/>
            <person name="Alioto T."/>
            <person name="Gomez Garrido J."/>
        </authorList>
    </citation>
    <scope>NUCLEOTIDE SEQUENCE [LARGE SCALE GENOMIC DNA]</scope>
</reference>
<proteinExistence type="predicted"/>
<dbReference type="OrthoDB" id="1741773at2759"/>
<dbReference type="EMBL" id="CACTIH010007617">
    <property type="protein sequence ID" value="CAA3016434.1"/>
    <property type="molecule type" value="Genomic_DNA"/>
</dbReference>
<evidence type="ECO:0000313" key="2">
    <source>
        <dbReference type="Proteomes" id="UP000594638"/>
    </source>
</evidence>
<gene>
    <name evidence="1" type="ORF">OLEA9_A059544</name>
</gene>
<name>A0A8S0UBA2_OLEEU</name>
<accession>A0A8S0UBA2</accession>
<dbReference type="AlphaFoldDB" id="A0A8S0UBA2"/>